<proteinExistence type="predicted"/>
<accession>A0ACD3BCS9</accession>
<protein>
    <submittedName>
        <fullName evidence="1">Uncharacterized protein</fullName>
    </submittedName>
</protein>
<dbReference type="Proteomes" id="UP000308600">
    <property type="component" value="Unassembled WGS sequence"/>
</dbReference>
<organism evidence="1 2">
    <name type="scientific">Pluteus cervinus</name>
    <dbReference type="NCBI Taxonomy" id="181527"/>
    <lineage>
        <taxon>Eukaryota</taxon>
        <taxon>Fungi</taxon>
        <taxon>Dikarya</taxon>
        <taxon>Basidiomycota</taxon>
        <taxon>Agaricomycotina</taxon>
        <taxon>Agaricomycetes</taxon>
        <taxon>Agaricomycetidae</taxon>
        <taxon>Agaricales</taxon>
        <taxon>Pluteineae</taxon>
        <taxon>Pluteaceae</taxon>
        <taxon>Pluteus</taxon>
    </lineage>
</organism>
<evidence type="ECO:0000313" key="2">
    <source>
        <dbReference type="Proteomes" id="UP000308600"/>
    </source>
</evidence>
<evidence type="ECO:0000313" key="1">
    <source>
        <dbReference type="EMBL" id="TFK75731.1"/>
    </source>
</evidence>
<sequence>MVVPGTPESQASLSSFAIISPPPDKKKQQQQTNFAQYLYPSITGAETKPGLAGAPHTHFGLDDSGVDFSHLQDPVNVFTYYGQTETQPYPPVYPSSPKMYKVPPHGTPRPQYTWAPSDTTSSEDGNSSGAFPEIRSPYPAVVGGYDYRYVPQQPPTGPDSVFVFSRQGPHRGSPHTQSASSFSSQQTPRTDEYVSMPQPSGPPSAPQSQRSRRSNASQRPSLARAFPTPHIPPVDALAMPTPQLPPPPESNVPQTPHAIPGSPTENERLLPRPHLFANTETFNFNPEMPYLGAATPSSLALPEQVPQFPEPNVTPDSGKKNKRRFVGGFVGGIRKVFGGASGKKTGERPQSGPNQSTLGPDPSQTSTIVPPEDRVMMPEPEIQQPPTTLSAPTGQPTTQSGGSRIEVEPSVVTPTSILNAPQPTGSIRSRRSQSRAHSQHSQLRPGEYPPSLHSVVMPIPGAARTPTPSVRNQRVPAAVAVPVPAPQDIPATADGFLAPPVEEADLKGPVLARLRRSTDYAKMEGVPDSTPSTASARLAPSSGPSAGDPPPRTDAATGSGSVDGTIRHTHPAGEVRHRRSRSSHRRKEGQYVIEVNEPIPDFPGGELWVRFKRWWRWVDSLPWVADERVTVDYIPGFEKKNKIRIWKQERLDRSRSEIDDDETITATIKSSGRWTRRRPATGTSFTNPSWYGSRARWKASRKELDLLSSGSASGASPNSEFGFGRHWNGQPQGTWIPYPYYAAPAPVFPVASAVPAPEAQPAPQQEAIDESQLEPDRTRSVKENKRRSHRRRPRANGDANPHHSSWPAGNTSAPTTLAPAFNGQEGHIFFPFPVTIETTPEGTQIIKDETTGANRQWPRSDTLWKRFERW</sequence>
<gene>
    <name evidence="1" type="ORF">BDN72DRAFT_455102</name>
</gene>
<dbReference type="EMBL" id="ML208262">
    <property type="protein sequence ID" value="TFK75731.1"/>
    <property type="molecule type" value="Genomic_DNA"/>
</dbReference>
<name>A0ACD3BCS9_9AGAR</name>
<reference evidence="1 2" key="1">
    <citation type="journal article" date="2019" name="Nat. Ecol. Evol.">
        <title>Megaphylogeny resolves global patterns of mushroom evolution.</title>
        <authorList>
            <person name="Varga T."/>
            <person name="Krizsan K."/>
            <person name="Foldi C."/>
            <person name="Dima B."/>
            <person name="Sanchez-Garcia M."/>
            <person name="Sanchez-Ramirez S."/>
            <person name="Szollosi G.J."/>
            <person name="Szarkandi J.G."/>
            <person name="Papp V."/>
            <person name="Albert L."/>
            <person name="Andreopoulos W."/>
            <person name="Angelini C."/>
            <person name="Antonin V."/>
            <person name="Barry K.W."/>
            <person name="Bougher N.L."/>
            <person name="Buchanan P."/>
            <person name="Buyck B."/>
            <person name="Bense V."/>
            <person name="Catcheside P."/>
            <person name="Chovatia M."/>
            <person name="Cooper J."/>
            <person name="Damon W."/>
            <person name="Desjardin D."/>
            <person name="Finy P."/>
            <person name="Geml J."/>
            <person name="Haridas S."/>
            <person name="Hughes K."/>
            <person name="Justo A."/>
            <person name="Karasinski D."/>
            <person name="Kautmanova I."/>
            <person name="Kiss B."/>
            <person name="Kocsube S."/>
            <person name="Kotiranta H."/>
            <person name="LaButti K.M."/>
            <person name="Lechner B.E."/>
            <person name="Liimatainen K."/>
            <person name="Lipzen A."/>
            <person name="Lukacs Z."/>
            <person name="Mihaltcheva S."/>
            <person name="Morgado L.N."/>
            <person name="Niskanen T."/>
            <person name="Noordeloos M.E."/>
            <person name="Ohm R.A."/>
            <person name="Ortiz-Santana B."/>
            <person name="Ovrebo C."/>
            <person name="Racz N."/>
            <person name="Riley R."/>
            <person name="Savchenko A."/>
            <person name="Shiryaev A."/>
            <person name="Soop K."/>
            <person name="Spirin V."/>
            <person name="Szebenyi C."/>
            <person name="Tomsovsky M."/>
            <person name="Tulloss R.E."/>
            <person name="Uehling J."/>
            <person name="Grigoriev I.V."/>
            <person name="Vagvolgyi C."/>
            <person name="Papp T."/>
            <person name="Martin F.M."/>
            <person name="Miettinen O."/>
            <person name="Hibbett D.S."/>
            <person name="Nagy L.G."/>
        </authorList>
    </citation>
    <scope>NUCLEOTIDE SEQUENCE [LARGE SCALE GENOMIC DNA]</scope>
    <source>
        <strain evidence="1 2">NL-1719</strain>
    </source>
</reference>
<keyword evidence="2" id="KW-1185">Reference proteome</keyword>